<sequence length="245" mass="27804">MDQAVYENLSHALSSDQSVRLTAEARLKELEKLPAAINLKNYVATHWSSLNDKFIGPEPDFEIKAVVRELAFNGLSVPSSKIRVASAYVVSKIASNDWPEYWPDLLDLLISQLKSGSPDQIHGSMRQFSQVTPLLLPELSRILQSEGIHSYRTRGRAIAIFKQCIEILVMLKEEHPEAIEPFLKPILPEWLENFSNILKMRTIGDDERENEELFELFNKTFPETTFWLSSYVIGTDMAGFDSSTG</sequence>
<dbReference type="OrthoDB" id="431626at2759"/>
<evidence type="ECO:0000259" key="4">
    <source>
        <dbReference type="PROSITE" id="PS50166"/>
    </source>
</evidence>
<dbReference type="SUPFAM" id="SSF48371">
    <property type="entry name" value="ARM repeat"/>
    <property type="match status" value="1"/>
</dbReference>
<dbReference type="EMBL" id="CAMKVN010001638">
    <property type="protein sequence ID" value="CAI2177234.1"/>
    <property type="molecule type" value="Genomic_DNA"/>
</dbReference>
<dbReference type="InterPro" id="IPR001494">
    <property type="entry name" value="Importin-beta_N"/>
</dbReference>
<gene>
    <name evidence="5" type="ORF">FWILDA_LOCUS7985</name>
</gene>
<keyword evidence="3" id="KW-0539">Nucleus</keyword>
<dbReference type="PANTHER" id="PTHR10997:SF9">
    <property type="entry name" value="IMPORTIN-9"/>
    <property type="match status" value="1"/>
</dbReference>
<dbReference type="Proteomes" id="UP001153678">
    <property type="component" value="Unassembled WGS sequence"/>
</dbReference>
<evidence type="ECO:0000313" key="5">
    <source>
        <dbReference type="EMBL" id="CAI2177234.1"/>
    </source>
</evidence>
<dbReference type="InterPro" id="IPR016024">
    <property type="entry name" value="ARM-type_fold"/>
</dbReference>
<dbReference type="PANTHER" id="PTHR10997">
    <property type="entry name" value="IMPORTIN-7, 8, 11"/>
    <property type="match status" value="1"/>
</dbReference>
<evidence type="ECO:0000313" key="6">
    <source>
        <dbReference type="Proteomes" id="UP001153678"/>
    </source>
</evidence>
<evidence type="ECO:0000256" key="2">
    <source>
        <dbReference type="ARBA" id="ARBA00022448"/>
    </source>
</evidence>
<comment type="subcellular location">
    <subcellularLocation>
        <location evidence="1">Nucleus</location>
    </subcellularLocation>
</comment>
<dbReference type="Gene3D" id="1.25.10.10">
    <property type="entry name" value="Leucine-rich Repeat Variant"/>
    <property type="match status" value="1"/>
</dbReference>
<dbReference type="InterPro" id="IPR011989">
    <property type="entry name" value="ARM-like"/>
</dbReference>
<dbReference type="PROSITE" id="PS50166">
    <property type="entry name" value="IMPORTIN_B_NT"/>
    <property type="match status" value="1"/>
</dbReference>
<dbReference type="AlphaFoldDB" id="A0A9W4WTA1"/>
<dbReference type="GO" id="GO:0005635">
    <property type="term" value="C:nuclear envelope"/>
    <property type="evidence" value="ECO:0007669"/>
    <property type="project" value="TreeGrafter"/>
</dbReference>
<feature type="domain" description="Importin N-terminal" evidence="4">
    <location>
        <begin position="32"/>
        <end position="73"/>
    </location>
</feature>
<dbReference type="GO" id="GO:0005829">
    <property type="term" value="C:cytosol"/>
    <property type="evidence" value="ECO:0007669"/>
    <property type="project" value="TreeGrafter"/>
</dbReference>
<protein>
    <submittedName>
        <fullName evidence="5">8661_t:CDS:1</fullName>
    </submittedName>
</protein>
<reference evidence="5" key="1">
    <citation type="submission" date="2022-08" db="EMBL/GenBank/DDBJ databases">
        <authorList>
            <person name="Kallberg Y."/>
            <person name="Tangrot J."/>
            <person name="Rosling A."/>
        </authorList>
    </citation>
    <scope>NUCLEOTIDE SEQUENCE</scope>
    <source>
        <strain evidence="5">Wild A</strain>
    </source>
</reference>
<name>A0A9W4WTA1_9GLOM</name>
<comment type="caution">
    <text evidence="5">The sequence shown here is derived from an EMBL/GenBank/DDBJ whole genome shotgun (WGS) entry which is preliminary data.</text>
</comment>
<accession>A0A9W4WTA1</accession>
<dbReference type="GO" id="GO:0031267">
    <property type="term" value="F:small GTPase binding"/>
    <property type="evidence" value="ECO:0007669"/>
    <property type="project" value="InterPro"/>
</dbReference>
<keyword evidence="6" id="KW-1185">Reference proteome</keyword>
<organism evidence="5 6">
    <name type="scientific">Funneliformis geosporum</name>
    <dbReference type="NCBI Taxonomy" id="1117311"/>
    <lineage>
        <taxon>Eukaryota</taxon>
        <taxon>Fungi</taxon>
        <taxon>Fungi incertae sedis</taxon>
        <taxon>Mucoromycota</taxon>
        <taxon>Glomeromycotina</taxon>
        <taxon>Glomeromycetes</taxon>
        <taxon>Glomerales</taxon>
        <taxon>Glomeraceae</taxon>
        <taxon>Funneliformis</taxon>
    </lineage>
</organism>
<evidence type="ECO:0000256" key="3">
    <source>
        <dbReference type="ARBA" id="ARBA00023242"/>
    </source>
</evidence>
<proteinExistence type="predicted"/>
<evidence type="ECO:0000256" key="1">
    <source>
        <dbReference type="ARBA" id="ARBA00004123"/>
    </source>
</evidence>
<keyword evidence="2" id="KW-0813">Transport</keyword>
<dbReference type="GO" id="GO:0006606">
    <property type="term" value="P:protein import into nucleus"/>
    <property type="evidence" value="ECO:0007669"/>
    <property type="project" value="TreeGrafter"/>
</dbReference>